<evidence type="ECO:0000313" key="4">
    <source>
        <dbReference type="EMBL" id="ACC84233.1"/>
    </source>
</evidence>
<dbReference type="AlphaFoldDB" id="B2ITU5"/>
<evidence type="ECO:0000256" key="3">
    <source>
        <dbReference type="SAM" id="MobiDB-lite"/>
    </source>
</evidence>
<evidence type="ECO:0000256" key="1">
    <source>
        <dbReference type="ARBA" id="ARBA00023125"/>
    </source>
</evidence>
<dbReference type="Gene3D" id="2.40.50.140">
    <property type="entry name" value="Nucleic acid-binding proteins"/>
    <property type="match status" value="1"/>
</dbReference>
<organism evidence="4 5">
    <name type="scientific">Nostoc punctiforme (strain ATCC 29133 / PCC 73102)</name>
    <dbReference type="NCBI Taxonomy" id="63737"/>
    <lineage>
        <taxon>Bacteria</taxon>
        <taxon>Bacillati</taxon>
        <taxon>Cyanobacteriota</taxon>
        <taxon>Cyanophyceae</taxon>
        <taxon>Nostocales</taxon>
        <taxon>Nostocaceae</taxon>
        <taxon>Nostoc</taxon>
    </lineage>
</organism>
<accession>B2ITU5</accession>
<dbReference type="InterPro" id="IPR012340">
    <property type="entry name" value="NA-bd_OB-fold"/>
</dbReference>
<dbReference type="HOGENOM" id="CLU_109737_0_0_3"/>
<dbReference type="InterPro" id="IPR000424">
    <property type="entry name" value="Primosome_PriB/ssb"/>
</dbReference>
<proteinExistence type="predicted"/>
<dbReference type="STRING" id="63737.Npun_F5942"/>
<evidence type="ECO:0000313" key="5">
    <source>
        <dbReference type="Proteomes" id="UP000001191"/>
    </source>
</evidence>
<reference evidence="5" key="1">
    <citation type="submission" date="2008-04" db="EMBL/GenBank/DDBJ databases">
        <title>Complete sequence of chromosome of Nostoc punctiforme ATCC 29133.</title>
        <authorList>
            <consortium name="US DOE Joint Genome Institute"/>
            <person name="Copeland A."/>
            <person name="Lucas S."/>
            <person name="Lapidus A."/>
            <person name="Glavina del Rio T."/>
            <person name="Dalin E."/>
            <person name="Tice H."/>
            <person name="Pitluck S."/>
            <person name="Chain P."/>
            <person name="Malfatti S."/>
            <person name="Shin M."/>
            <person name="Vergez L."/>
            <person name="Schmutz J."/>
            <person name="Larimer F."/>
            <person name="Land M."/>
            <person name="Hauser L."/>
            <person name="Kyrpides N."/>
            <person name="Kim E."/>
            <person name="Meeks J.C."/>
            <person name="Elhai J."/>
            <person name="Campbell E.L."/>
            <person name="Thiel T."/>
            <person name="Longmire J."/>
            <person name="Potts M."/>
            <person name="Atlas R."/>
        </authorList>
    </citation>
    <scope>NUCLEOTIDE SEQUENCE [LARGE SCALE GENOMIC DNA]</scope>
    <source>
        <strain evidence="5">ATCC 29133 / PCC 73102</strain>
    </source>
</reference>
<dbReference type="KEGG" id="npu:Npun_F5942"/>
<dbReference type="GO" id="GO:0003697">
    <property type="term" value="F:single-stranded DNA binding"/>
    <property type="evidence" value="ECO:0007669"/>
    <property type="project" value="InterPro"/>
</dbReference>
<dbReference type="SUPFAM" id="SSF50249">
    <property type="entry name" value="Nucleic acid-binding proteins"/>
    <property type="match status" value="1"/>
</dbReference>
<dbReference type="OrthoDB" id="513679at2"/>
<dbReference type="EMBL" id="CP001037">
    <property type="protein sequence ID" value="ACC84233.1"/>
    <property type="molecule type" value="Genomic_DNA"/>
</dbReference>
<dbReference type="EnsemblBacteria" id="ACC84233">
    <property type="protein sequence ID" value="ACC84233"/>
    <property type="gene ID" value="Npun_F5942"/>
</dbReference>
<dbReference type="CDD" id="cd04496">
    <property type="entry name" value="SSB_OBF"/>
    <property type="match status" value="1"/>
</dbReference>
<dbReference type="Pfam" id="PF00436">
    <property type="entry name" value="SSB"/>
    <property type="match status" value="1"/>
</dbReference>
<gene>
    <name evidence="4" type="ordered locus">Npun_F5942</name>
</gene>
<sequence length="225" mass="24636">MNSCVLMAEIINEPQLRYTADNLGVTEMLVQFPNSLKPEDPPATLKVVGWGNLATEIQQNYHQGDRVILVGRLGMNTVAMEGFKEKRAELTVQQIQPVGGSFNTDPLPSATVTPSFTETAPRQASSASRPPQKEVNTYESPRPAPTPAANPVGVTPQTTSYEPVPQSTNYERTTYPAVKAEEPDPDDIPFVRSVDSKTAKAGLLDFYEIESQCPQLGVSHNFKFI</sequence>
<keyword evidence="1 2" id="KW-0238">DNA-binding</keyword>
<keyword evidence="5" id="KW-1185">Reference proteome</keyword>
<dbReference type="Proteomes" id="UP000001191">
    <property type="component" value="Chromosome"/>
</dbReference>
<dbReference type="RefSeq" id="WP_012412176.1">
    <property type="nucleotide sequence ID" value="NC_010628.1"/>
</dbReference>
<feature type="region of interest" description="Disordered" evidence="3">
    <location>
        <begin position="98"/>
        <end position="168"/>
    </location>
</feature>
<dbReference type="PROSITE" id="PS50935">
    <property type="entry name" value="SSB"/>
    <property type="match status" value="1"/>
</dbReference>
<reference evidence="4 5" key="2">
    <citation type="journal article" date="2013" name="Plant Physiol.">
        <title>A Nostoc punctiforme Sugar Transporter Necessary to Establish a Cyanobacterium-Plant Symbiosis.</title>
        <authorList>
            <person name="Ekman M."/>
            <person name="Picossi S."/>
            <person name="Campbell E.L."/>
            <person name="Meeks J.C."/>
            <person name="Flores E."/>
        </authorList>
    </citation>
    <scope>NUCLEOTIDE SEQUENCE [LARGE SCALE GENOMIC DNA]</scope>
    <source>
        <strain evidence="5">ATCC 29133 / PCC 73102</strain>
    </source>
</reference>
<name>B2ITU5_NOSP7</name>
<dbReference type="eggNOG" id="COG0629">
    <property type="taxonomic scope" value="Bacteria"/>
</dbReference>
<feature type="compositionally biased region" description="Polar residues" evidence="3">
    <location>
        <begin position="155"/>
        <end position="168"/>
    </location>
</feature>
<evidence type="ECO:0000256" key="2">
    <source>
        <dbReference type="PROSITE-ProRule" id="PRU00252"/>
    </source>
</evidence>
<dbReference type="PhylomeDB" id="B2ITU5"/>
<protein>
    <submittedName>
        <fullName evidence="4">Single-strand binding protein/Primosomal replication protein n</fullName>
    </submittedName>
</protein>
<feature type="compositionally biased region" description="Polar residues" evidence="3">
    <location>
        <begin position="98"/>
        <end position="139"/>
    </location>
</feature>